<dbReference type="VEuPathDB" id="MicrosporidiaDB:AAJ76_1520003754"/>
<accession>A0A0F9YMI7</accession>
<dbReference type="AlphaFoldDB" id="A0A0F9YMI7"/>
<evidence type="ECO:0000313" key="1">
    <source>
        <dbReference type="EMBL" id="KKO73982.1"/>
    </source>
</evidence>
<comment type="caution">
    <text evidence="1">The sequence shown here is derived from an EMBL/GenBank/DDBJ whole genome shotgun (WGS) entry which is preliminary data.</text>
</comment>
<dbReference type="VEuPathDB" id="MicrosporidiaDB:NCER_102367"/>
<evidence type="ECO:0000313" key="2">
    <source>
        <dbReference type="Proteomes" id="UP000034350"/>
    </source>
</evidence>
<proteinExistence type="predicted"/>
<dbReference type="RefSeq" id="XP_024329724.1">
    <property type="nucleotide sequence ID" value="XM_024474119.1"/>
</dbReference>
<dbReference type="EMBL" id="JPQZ01000152">
    <property type="protein sequence ID" value="KKO73982.1"/>
    <property type="molecule type" value="Genomic_DNA"/>
</dbReference>
<sequence length="128" mass="14583">MQRHPQSQGQIDRFSQTPTRYLQKHLCDGVFAAGKNWTAFLSKVAYEYKVAIHSATNRPPFNLFLSRSGSNVVTCSIDSSIVDSDENHIYIQIRNIEENDNKVIDTTIVNQKYLGPIDRKCVHNLLMA</sequence>
<dbReference type="InterPro" id="IPR012337">
    <property type="entry name" value="RNaseH-like_sf"/>
</dbReference>
<keyword evidence="2" id="KW-1185">Reference proteome</keyword>
<dbReference type="Proteomes" id="UP000034350">
    <property type="component" value="Unassembled WGS sequence"/>
</dbReference>
<dbReference type="Gene3D" id="3.30.420.10">
    <property type="entry name" value="Ribonuclease H-like superfamily/Ribonuclease H"/>
    <property type="match status" value="1"/>
</dbReference>
<organism evidence="1 2">
    <name type="scientific">Vairimorpha ceranae</name>
    <dbReference type="NCBI Taxonomy" id="40302"/>
    <lineage>
        <taxon>Eukaryota</taxon>
        <taxon>Fungi</taxon>
        <taxon>Fungi incertae sedis</taxon>
        <taxon>Microsporidia</taxon>
        <taxon>Nosematidae</taxon>
        <taxon>Vairimorpha</taxon>
    </lineage>
</organism>
<gene>
    <name evidence="1" type="ORF">AAJ76_1520003754</name>
</gene>
<dbReference type="SUPFAM" id="SSF53098">
    <property type="entry name" value="Ribonuclease H-like"/>
    <property type="match status" value="1"/>
</dbReference>
<name>A0A0F9YMI7_9MICR</name>
<protein>
    <submittedName>
        <fullName evidence="1">Uncharacterized protein</fullName>
    </submittedName>
</protein>
<dbReference type="GO" id="GO:0003676">
    <property type="term" value="F:nucleic acid binding"/>
    <property type="evidence" value="ECO:0007669"/>
    <property type="project" value="InterPro"/>
</dbReference>
<dbReference type="GeneID" id="36319027"/>
<reference evidence="1 2" key="1">
    <citation type="journal article" date="2015" name="Environ. Microbiol.">
        <title>Genome analyses suggest the presence of polyploidy and recent human-driven expansions in eight global populations of the honeybee pathogen Nosema ceranae.</title>
        <authorList>
            <person name="Pelin A."/>
            <person name="Selman M."/>
            <person name="Aris-Brosou S."/>
            <person name="Farinelli L."/>
            <person name="Corradi N."/>
        </authorList>
    </citation>
    <scope>NUCLEOTIDE SEQUENCE [LARGE SCALE GENOMIC DNA]</scope>
    <source>
        <strain evidence="1 2">PA08 1199</strain>
    </source>
</reference>
<dbReference type="OrthoDB" id="2194511at2759"/>
<dbReference type="InterPro" id="IPR036397">
    <property type="entry name" value="RNaseH_sf"/>
</dbReference>